<evidence type="ECO:0000313" key="2">
    <source>
        <dbReference type="EMBL" id="KAL3267736.1"/>
    </source>
</evidence>
<dbReference type="Gene3D" id="2.130.10.10">
    <property type="entry name" value="YVTN repeat-like/Quinoprotein amine dehydrogenase"/>
    <property type="match status" value="1"/>
</dbReference>
<sequence>MDNTISSFPLPTAPKKAATEYYKAGSRVQTVVKDPIIEGKANLKLLSQLDVDQLCAQYNQDCTMFASGGADGIVRLFNAFNDVNGVIKCFNYQTNQCLYTIKEKRQTYGLTFHPKLSKFISYGDDLKIYLYDIETQAKERVFQGSIYRDVHDGPTSRVFAGRFNPASSTEFLTGGWDATILLWDLRHPHAIRYISGVHLCGEGLDVTSGGRQVLTCSWRTEDPLQIWDYSTFKLIDSLSPDSHYSKLYCGRYISPEYISCGGGYPSIFRVLDTSVYKTRASVTGLPADVFHLCVGKPSRSAPPPKKNKFEDENDNALPDLSYEPRILFAAGVRVYEINFL</sequence>
<proteinExistence type="predicted"/>
<dbReference type="Proteomes" id="UP001516400">
    <property type="component" value="Unassembled WGS sequence"/>
</dbReference>
<dbReference type="PROSITE" id="PS50082">
    <property type="entry name" value="WD_REPEATS_2"/>
    <property type="match status" value="1"/>
</dbReference>
<organism evidence="2 3">
    <name type="scientific">Cryptolaemus montrouzieri</name>
    <dbReference type="NCBI Taxonomy" id="559131"/>
    <lineage>
        <taxon>Eukaryota</taxon>
        <taxon>Metazoa</taxon>
        <taxon>Ecdysozoa</taxon>
        <taxon>Arthropoda</taxon>
        <taxon>Hexapoda</taxon>
        <taxon>Insecta</taxon>
        <taxon>Pterygota</taxon>
        <taxon>Neoptera</taxon>
        <taxon>Endopterygota</taxon>
        <taxon>Coleoptera</taxon>
        <taxon>Polyphaga</taxon>
        <taxon>Cucujiformia</taxon>
        <taxon>Coccinelloidea</taxon>
        <taxon>Coccinellidae</taxon>
        <taxon>Scymninae</taxon>
        <taxon>Scymnini</taxon>
        <taxon>Cryptolaemus</taxon>
    </lineage>
</organism>
<feature type="repeat" description="WD" evidence="1">
    <location>
        <begin position="151"/>
        <end position="193"/>
    </location>
</feature>
<gene>
    <name evidence="2" type="ORF">HHI36_006863</name>
</gene>
<comment type="caution">
    <text evidence="2">The sequence shown here is derived from an EMBL/GenBank/DDBJ whole genome shotgun (WGS) entry which is preliminary data.</text>
</comment>
<dbReference type="SUPFAM" id="SSF50978">
    <property type="entry name" value="WD40 repeat-like"/>
    <property type="match status" value="1"/>
</dbReference>
<dbReference type="EMBL" id="JABFTP020000021">
    <property type="protein sequence ID" value="KAL3267736.1"/>
    <property type="molecule type" value="Genomic_DNA"/>
</dbReference>
<evidence type="ECO:0000313" key="3">
    <source>
        <dbReference type="Proteomes" id="UP001516400"/>
    </source>
</evidence>
<keyword evidence="1" id="KW-0853">WD repeat</keyword>
<dbReference type="InterPro" id="IPR036322">
    <property type="entry name" value="WD40_repeat_dom_sf"/>
</dbReference>
<dbReference type="SMART" id="SM00320">
    <property type="entry name" value="WD40"/>
    <property type="match status" value="3"/>
</dbReference>
<protein>
    <submittedName>
        <fullName evidence="2">Uncharacterized protein</fullName>
    </submittedName>
</protein>
<dbReference type="InterPro" id="IPR001680">
    <property type="entry name" value="WD40_rpt"/>
</dbReference>
<dbReference type="PANTHER" id="PTHR47822:SF2">
    <property type="entry name" value="F-BOX AND WD-40 DOMAIN PROTEIN 7"/>
    <property type="match status" value="1"/>
</dbReference>
<dbReference type="InterPro" id="IPR015943">
    <property type="entry name" value="WD40/YVTN_repeat-like_dom_sf"/>
</dbReference>
<keyword evidence="3" id="KW-1185">Reference proteome</keyword>
<name>A0ABD2MMV9_9CUCU</name>
<dbReference type="Pfam" id="PF00400">
    <property type="entry name" value="WD40"/>
    <property type="match status" value="2"/>
</dbReference>
<evidence type="ECO:0000256" key="1">
    <source>
        <dbReference type="PROSITE-ProRule" id="PRU00221"/>
    </source>
</evidence>
<reference evidence="2 3" key="1">
    <citation type="journal article" date="2021" name="BMC Biol.">
        <title>Horizontally acquired antibacterial genes associated with adaptive radiation of ladybird beetles.</title>
        <authorList>
            <person name="Li H.S."/>
            <person name="Tang X.F."/>
            <person name="Huang Y.H."/>
            <person name="Xu Z.Y."/>
            <person name="Chen M.L."/>
            <person name="Du X.Y."/>
            <person name="Qiu B.Y."/>
            <person name="Chen P.T."/>
            <person name="Zhang W."/>
            <person name="Slipinski A."/>
            <person name="Escalona H.E."/>
            <person name="Waterhouse R.M."/>
            <person name="Zwick A."/>
            <person name="Pang H."/>
        </authorList>
    </citation>
    <scope>NUCLEOTIDE SEQUENCE [LARGE SCALE GENOMIC DNA]</scope>
    <source>
        <strain evidence="2">SYSU2018</strain>
    </source>
</reference>
<dbReference type="AlphaFoldDB" id="A0ABD2MMV9"/>
<dbReference type="PANTHER" id="PTHR47822">
    <property type="entry name" value="CARBOHYDRATE BINDING DOMAIN CONTAINING PROTEIN"/>
    <property type="match status" value="1"/>
</dbReference>
<accession>A0ABD2MMV9</accession>